<feature type="region of interest" description="Disordered" evidence="2">
    <location>
        <begin position="1"/>
        <end position="21"/>
    </location>
</feature>
<accession>A0A845E0G8</accession>
<dbReference type="GO" id="GO:0030288">
    <property type="term" value="C:outer membrane-bounded periplasmic space"/>
    <property type="evidence" value="ECO:0007669"/>
    <property type="project" value="TreeGrafter"/>
</dbReference>
<dbReference type="Proteomes" id="UP000460949">
    <property type="component" value="Unassembled WGS sequence"/>
</dbReference>
<dbReference type="PROSITE" id="PS51724">
    <property type="entry name" value="SPOR"/>
    <property type="match status" value="1"/>
</dbReference>
<sequence length="261" mass="29278">MSAKVILDPGHGGHDQGASGNGLKEKDVVLKIAKYTNEILENNYEEVETRLTRKSDYFVDLLQRSEFANEWGADYFVSFHINAFDGSAQGFESYIYNGLPEDSKAEKFQNALHEEILKEAKYFYDRGLKEANFSVLRETNMPAILTENGFIDSEKDAKHLKSNEDLRNVALGHAKGIAEIAGLNLKDSNEKKKSEVVAGTFSNYENAQNKGEILSDQGVDNYVRKSGNYFEVVAGTFENNENAKDMVITLKNFGIDSYVKQ</sequence>
<dbReference type="SUPFAM" id="SSF53187">
    <property type="entry name" value="Zn-dependent exopeptidases"/>
    <property type="match status" value="1"/>
</dbReference>
<evidence type="ECO:0000259" key="3">
    <source>
        <dbReference type="PROSITE" id="PS51724"/>
    </source>
</evidence>
<dbReference type="EMBL" id="WMET01000012">
    <property type="protein sequence ID" value="MYL22052.1"/>
    <property type="molecule type" value="Genomic_DNA"/>
</dbReference>
<dbReference type="GO" id="GO:0042834">
    <property type="term" value="F:peptidoglycan binding"/>
    <property type="evidence" value="ECO:0007669"/>
    <property type="project" value="InterPro"/>
</dbReference>
<keyword evidence="1" id="KW-0378">Hydrolase</keyword>
<evidence type="ECO:0000256" key="2">
    <source>
        <dbReference type="SAM" id="MobiDB-lite"/>
    </source>
</evidence>
<dbReference type="AlphaFoldDB" id="A0A845E0G8"/>
<dbReference type="Gene3D" id="3.40.630.40">
    <property type="entry name" value="Zn-dependent exopeptidases"/>
    <property type="match status" value="1"/>
</dbReference>
<dbReference type="InterPro" id="IPR036680">
    <property type="entry name" value="SPOR-like_sf"/>
</dbReference>
<gene>
    <name evidence="4" type="ORF">GLW04_19440</name>
</gene>
<dbReference type="SUPFAM" id="SSF110997">
    <property type="entry name" value="Sporulation related repeat"/>
    <property type="match status" value="1"/>
</dbReference>
<protein>
    <submittedName>
        <fullName evidence="4">N-acetylmuramoyl-L-alanine amidase</fullName>
    </submittedName>
</protein>
<dbReference type="OrthoDB" id="9763643at2"/>
<dbReference type="GO" id="GO:0009253">
    <property type="term" value="P:peptidoglycan catabolic process"/>
    <property type="evidence" value="ECO:0007669"/>
    <property type="project" value="InterPro"/>
</dbReference>
<dbReference type="Pfam" id="PF05036">
    <property type="entry name" value="SPOR"/>
    <property type="match status" value="1"/>
</dbReference>
<dbReference type="Pfam" id="PF01520">
    <property type="entry name" value="Amidase_3"/>
    <property type="match status" value="1"/>
</dbReference>
<dbReference type="GO" id="GO:0008745">
    <property type="term" value="F:N-acetylmuramoyl-L-alanine amidase activity"/>
    <property type="evidence" value="ECO:0007669"/>
    <property type="project" value="InterPro"/>
</dbReference>
<dbReference type="InterPro" id="IPR007730">
    <property type="entry name" value="SPOR-like_dom"/>
</dbReference>
<comment type="caution">
    <text evidence="4">The sequence shown here is derived from an EMBL/GenBank/DDBJ whole genome shotgun (WGS) entry which is preliminary data.</text>
</comment>
<organism evidence="4 5">
    <name type="scientific">Halobacillus litoralis</name>
    <dbReference type="NCBI Taxonomy" id="45668"/>
    <lineage>
        <taxon>Bacteria</taxon>
        <taxon>Bacillati</taxon>
        <taxon>Bacillota</taxon>
        <taxon>Bacilli</taxon>
        <taxon>Bacillales</taxon>
        <taxon>Bacillaceae</taxon>
        <taxon>Halobacillus</taxon>
    </lineage>
</organism>
<evidence type="ECO:0000256" key="1">
    <source>
        <dbReference type="ARBA" id="ARBA00022801"/>
    </source>
</evidence>
<dbReference type="SMART" id="SM00646">
    <property type="entry name" value="Ami_3"/>
    <property type="match status" value="1"/>
</dbReference>
<dbReference type="InterPro" id="IPR050695">
    <property type="entry name" value="N-acetylmuramoyl_amidase_3"/>
</dbReference>
<dbReference type="PANTHER" id="PTHR30404">
    <property type="entry name" value="N-ACETYLMURAMOYL-L-ALANINE AMIDASE"/>
    <property type="match status" value="1"/>
</dbReference>
<feature type="domain" description="SPOR" evidence="3">
    <location>
        <begin position="188"/>
        <end position="261"/>
    </location>
</feature>
<reference evidence="4 5" key="1">
    <citation type="submission" date="2019-11" db="EMBL/GenBank/DDBJ databases">
        <title>Genome sequences of 17 halophilic strains isolated from different environments.</title>
        <authorList>
            <person name="Furrow R.E."/>
        </authorList>
    </citation>
    <scope>NUCLEOTIDE SEQUENCE [LARGE SCALE GENOMIC DNA]</scope>
    <source>
        <strain evidence="4 5">22511_23_Filter</strain>
    </source>
</reference>
<dbReference type="CDD" id="cd02696">
    <property type="entry name" value="MurNAc-LAA"/>
    <property type="match status" value="1"/>
</dbReference>
<dbReference type="InterPro" id="IPR002508">
    <property type="entry name" value="MurNAc-LAA_cat"/>
</dbReference>
<dbReference type="Gene3D" id="3.30.70.1070">
    <property type="entry name" value="Sporulation related repeat"/>
    <property type="match status" value="1"/>
</dbReference>
<dbReference type="RefSeq" id="WP_160839968.1">
    <property type="nucleotide sequence ID" value="NZ_WMET01000012.1"/>
</dbReference>
<evidence type="ECO:0000313" key="4">
    <source>
        <dbReference type="EMBL" id="MYL22052.1"/>
    </source>
</evidence>
<evidence type="ECO:0000313" key="5">
    <source>
        <dbReference type="Proteomes" id="UP000460949"/>
    </source>
</evidence>
<dbReference type="PANTHER" id="PTHR30404:SF0">
    <property type="entry name" value="N-ACETYLMURAMOYL-L-ALANINE AMIDASE AMIC"/>
    <property type="match status" value="1"/>
</dbReference>
<name>A0A845E0G8_9BACI</name>
<proteinExistence type="predicted"/>